<keyword evidence="1" id="KW-1133">Transmembrane helix</keyword>
<dbReference type="AlphaFoldDB" id="A0A1D8D5I8"/>
<name>A0A1D8D5I8_CHLLM</name>
<evidence type="ECO:0000313" key="3">
    <source>
        <dbReference type="Proteomes" id="UP000095185"/>
    </source>
</evidence>
<dbReference type="STRING" id="274537.BIU88_06125"/>
<protein>
    <submittedName>
        <fullName evidence="2">Uncharacterized protein</fullName>
    </submittedName>
</protein>
<feature type="transmembrane region" description="Helical" evidence="1">
    <location>
        <begin position="68"/>
        <end position="90"/>
    </location>
</feature>
<organism evidence="2 3">
    <name type="scientific">Chlorobaculum limnaeum</name>
    <dbReference type="NCBI Taxonomy" id="274537"/>
    <lineage>
        <taxon>Bacteria</taxon>
        <taxon>Pseudomonadati</taxon>
        <taxon>Chlorobiota</taxon>
        <taxon>Chlorobiia</taxon>
        <taxon>Chlorobiales</taxon>
        <taxon>Chlorobiaceae</taxon>
        <taxon>Chlorobaculum</taxon>
    </lineage>
</organism>
<dbReference type="RefSeq" id="WP_069809632.1">
    <property type="nucleotide sequence ID" value="NZ_CP017305.1"/>
</dbReference>
<dbReference type="KEGG" id="clz:BIU88_06125"/>
<feature type="transmembrane region" description="Helical" evidence="1">
    <location>
        <begin position="256"/>
        <end position="278"/>
    </location>
</feature>
<reference evidence="2" key="1">
    <citation type="submission" date="2016-09" db="EMBL/GenBank/DDBJ databases">
        <title>Genome sequence of Chlorobaculum limnaeum.</title>
        <authorList>
            <person name="Liu Z."/>
            <person name="Tank M."/>
            <person name="Bryant D.A."/>
        </authorList>
    </citation>
    <scope>NUCLEOTIDE SEQUENCE [LARGE SCALE GENOMIC DNA]</scope>
    <source>
        <strain evidence="2">DSM 1677</strain>
    </source>
</reference>
<gene>
    <name evidence="2" type="ORF">BIU88_06125</name>
</gene>
<keyword evidence="3" id="KW-1185">Reference proteome</keyword>
<proteinExistence type="predicted"/>
<dbReference type="Proteomes" id="UP000095185">
    <property type="component" value="Chromosome"/>
</dbReference>
<dbReference type="OrthoDB" id="597398at2"/>
<feature type="transmembrane region" description="Helical" evidence="1">
    <location>
        <begin position="194"/>
        <end position="211"/>
    </location>
</feature>
<accession>A0A1D8D5I8</accession>
<feature type="transmembrane region" description="Helical" evidence="1">
    <location>
        <begin position="41"/>
        <end position="61"/>
    </location>
</feature>
<feature type="transmembrane region" description="Helical" evidence="1">
    <location>
        <begin position="110"/>
        <end position="129"/>
    </location>
</feature>
<feature type="transmembrane region" description="Helical" evidence="1">
    <location>
        <begin position="218"/>
        <end position="236"/>
    </location>
</feature>
<dbReference type="EMBL" id="CP017305">
    <property type="protein sequence ID" value="AOS83764.1"/>
    <property type="molecule type" value="Genomic_DNA"/>
</dbReference>
<evidence type="ECO:0000256" key="1">
    <source>
        <dbReference type="SAM" id="Phobius"/>
    </source>
</evidence>
<feature type="transmembrane region" description="Helical" evidence="1">
    <location>
        <begin position="160"/>
        <end position="182"/>
    </location>
</feature>
<keyword evidence="1" id="KW-0812">Transmembrane</keyword>
<sequence length="289" mass="32781">MKRLKPLTAFSAFSIVLLTMPLGHAAVILLQNALGREHVALAGLLVGFAGTGLLLAGMFASRELIATLLGMFGGLFVWSGWIEIGFEYYARRLGVDPLMRNGEVVTRAEYLLMPSSVGFFAIIMLYYLFGVRSGCRFFLWFQRLLRFDSRLGAGRSSRNVAMVTFMEFNVLLWGFYLLLLFAYDERFAGDRHPVTYFIAFGSLLWSILLFVKLLKIDHLAYAIRYAIPIVLIFWNFVEILGRWNVFTEIWIEPSKYVLEIVLMTLVLLILMLSVLFGAKGVRGAKQQNG</sequence>
<evidence type="ECO:0000313" key="2">
    <source>
        <dbReference type="EMBL" id="AOS83764.1"/>
    </source>
</evidence>
<keyword evidence="1" id="KW-0472">Membrane</keyword>